<comment type="caution">
    <text evidence="3">The sequence shown here is derived from an EMBL/GenBank/DDBJ whole genome shotgun (WGS) entry which is preliminary data.</text>
</comment>
<dbReference type="Gene3D" id="1.10.510.10">
    <property type="entry name" value="Transferase(Phosphotransferase) domain 1"/>
    <property type="match status" value="1"/>
</dbReference>
<evidence type="ECO:0000256" key="2">
    <source>
        <dbReference type="ARBA" id="ARBA00022840"/>
    </source>
</evidence>
<keyword evidence="2" id="KW-0067">ATP-binding</keyword>
<evidence type="ECO:0000313" key="3">
    <source>
        <dbReference type="EMBL" id="CAK7340691.1"/>
    </source>
</evidence>
<dbReference type="GO" id="GO:0004674">
    <property type="term" value="F:protein serine/threonine kinase activity"/>
    <property type="evidence" value="ECO:0007669"/>
    <property type="project" value="TreeGrafter"/>
</dbReference>
<evidence type="ECO:0000256" key="1">
    <source>
        <dbReference type="ARBA" id="ARBA00022741"/>
    </source>
</evidence>
<keyword evidence="4" id="KW-1185">Reference proteome</keyword>
<name>A0AAV1RWJ1_9ROSI</name>
<dbReference type="AlphaFoldDB" id="A0AAV1RWJ1"/>
<organism evidence="3 4">
    <name type="scientific">Dovyalis caffra</name>
    <dbReference type="NCBI Taxonomy" id="77055"/>
    <lineage>
        <taxon>Eukaryota</taxon>
        <taxon>Viridiplantae</taxon>
        <taxon>Streptophyta</taxon>
        <taxon>Embryophyta</taxon>
        <taxon>Tracheophyta</taxon>
        <taxon>Spermatophyta</taxon>
        <taxon>Magnoliopsida</taxon>
        <taxon>eudicotyledons</taxon>
        <taxon>Gunneridae</taxon>
        <taxon>Pentapetalae</taxon>
        <taxon>rosids</taxon>
        <taxon>fabids</taxon>
        <taxon>Malpighiales</taxon>
        <taxon>Salicaceae</taxon>
        <taxon>Flacourtieae</taxon>
        <taxon>Dovyalis</taxon>
    </lineage>
</organism>
<dbReference type="InterPro" id="IPR045274">
    <property type="entry name" value="WAK-like"/>
</dbReference>
<protein>
    <submittedName>
        <fullName evidence="3">Uncharacterized protein</fullName>
    </submittedName>
</protein>
<dbReference type="GO" id="GO:0005886">
    <property type="term" value="C:plasma membrane"/>
    <property type="evidence" value="ECO:0007669"/>
    <property type="project" value="TreeGrafter"/>
</dbReference>
<reference evidence="3 4" key="1">
    <citation type="submission" date="2024-01" db="EMBL/GenBank/DDBJ databases">
        <authorList>
            <person name="Waweru B."/>
        </authorList>
    </citation>
    <scope>NUCLEOTIDE SEQUENCE [LARGE SCALE GENOMIC DNA]</scope>
</reference>
<dbReference type="PANTHER" id="PTHR27005">
    <property type="entry name" value="WALL-ASSOCIATED RECEPTOR KINASE-LIKE 21"/>
    <property type="match status" value="1"/>
</dbReference>
<sequence length="128" mass="15084">MMKNGRILLEELIASWDGKCNPIRTFSTKELQRATNNYDSRQWRKYVYHEPGDVFHFLPDRVKDLIDNDQRLIEIVHPAISREDIEQQELQAVAKLALSCISEEEEDRPTMTDIARELKRIQKHVPPL</sequence>
<gene>
    <name evidence="3" type="ORF">DCAF_LOCUS15777</name>
</gene>
<dbReference type="GO" id="GO:0007166">
    <property type="term" value="P:cell surface receptor signaling pathway"/>
    <property type="evidence" value="ECO:0007669"/>
    <property type="project" value="InterPro"/>
</dbReference>
<proteinExistence type="predicted"/>
<dbReference type="Proteomes" id="UP001314170">
    <property type="component" value="Unassembled WGS sequence"/>
</dbReference>
<evidence type="ECO:0000313" key="4">
    <source>
        <dbReference type="Proteomes" id="UP001314170"/>
    </source>
</evidence>
<dbReference type="PANTHER" id="PTHR27005:SF466">
    <property type="entry name" value="NON-FUNCTIONAL PSEUDOKINASE ZED1-LIKE"/>
    <property type="match status" value="1"/>
</dbReference>
<dbReference type="GO" id="GO:0005524">
    <property type="term" value="F:ATP binding"/>
    <property type="evidence" value="ECO:0007669"/>
    <property type="project" value="UniProtKB-KW"/>
</dbReference>
<dbReference type="EMBL" id="CAWUPB010001160">
    <property type="protein sequence ID" value="CAK7340691.1"/>
    <property type="molecule type" value="Genomic_DNA"/>
</dbReference>
<accession>A0AAV1RWJ1</accession>
<keyword evidence="1" id="KW-0547">Nucleotide-binding</keyword>